<gene>
    <name evidence="9" type="ORF">ACFSBK_08435</name>
</gene>
<keyword evidence="6" id="KW-0175">Coiled coil</keyword>
<proteinExistence type="inferred from homology"/>
<feature type="coiled-coil region" evidence="6">
    <location>
        <begin position="171"/>
        <end position="233"/>
    </location>
</feature>
<feature type="signal peptide" evidence="7">
    <location>
        <begin position="1"/>
        <end position="27"/>
    </location>
</feature>
<feature type="coiled-coil region" evidence="6">
    <location>
        <begin position="26"/>
        <end position="102"/>
    </location>
</feature>
<dbReference type="PANTHER" id="PTHR47053:SF1">
    <property type="entry name" value="MUREIN DD-ENDOPEPTIDASE MEPH-RELATED"/>
    <property type="match status" value="1"/>
</dbReference>
<organism evidence="9 10">
    <name type="scientific">Carnobacterium antarcticum</name>
    <dbReference type="NCBI Taxonomy" id="2126436"/>
    <lineage>
        <taxon>Bacteria</taxon>
        <taxon>Bacillati</taxon>
        <taxon>Bacillota</taxon>
        <taxon>Bacilli</taxon>
        <taxon>Lactobacillales</taxon>
        <taxon>Carnobacteriaceae</taxon>
        <taxon>Carnobacterium</taxon>
    </lineage>
</organism>
<name>A0ABW4NN62_9LACT</name>
<dbReference type="Pfam" id="PF00877">
    <property type="entry name" value="NLPC_P60"/>
    <property type="match status" value="1"/>
</dbReference>
<comment type="similarity">
    <text evidence="1">Belongs to the peptidase C40 family.</text>
</comment>
<dbReference type="InterPro" id="IPR051202">
    <property type="entry name" value="Peptidase_C40"/>
</dbReference>
<evidence type="ECO:0000256" key="3">
    <source>
        <dbReference type="ARBA" id="ARBA00022729"/>
    </source>
</evidence>
<dbReference type="SUPFAM" id="SSF54001">
    <property type="entry name" value="Cysteine proteinases"/>
    <property type="match status" value="1"/>
</dbReference>
<sequence>MNKKLITLVLLASMGVTTYLAPLTAEAAIDDNIKQTTEKINKLEDEKKSVANELAAITDSMAKNESKAASLMTEMTETQETLKELNSQIDTLNEGIAAREAKLAEQARTVQVNGDTQNYVDFILESESFADVLGRADVVSKLVSANQELVKAQAADKELVAAKQTETEKTLENQTLVAAKLEAAKTDLEQQGLEKEAVVASLAAEKADAETEKEQFLATKTAAEKAAQELQAAKTATVAVATSDETETEAVATNTVATAAEKTATPIATETKTTETKAKAVESKPAATTTPVAGGSWGAVQSAAFGVQGTPYLYGGTTTAGFDCSGFTQYAFNAAGISLPRTASAQYAASTKISQSEAKAGDLVFFNQTGSIDHVGIYLGNGSFIGAQSSSGVAVAQINQYYWAQYVVGYGRVN</sequence>
<reference evidence="10" key="1">
    <citation type="journal article" date="2019" name="Int. J. Syst. Evol. Microbiol.">
        <title>The Global Catalogue of Microorganisms (GCM) 10K type strain sequencing project: providing services to taxonomists for standard genome sequencing and annotation.</title>
        <authorList>
            <consortium name="The Broad Institute Genomics Platform"/>
            <consortium name="The Broad Institute Genome Sequencing Center for Infectious Disease"/>
            <person name="Wu L."/>
            <person name="Ma J."/>
        </authorList>
    </citation>
    <scope>NUCLEOTIDE SEQUENCE [LARGE SCALE GENOMIC DNA]</scope>
    <source>
        <strain evidence="10">KCTC 42143</strain>
    </source>
</reference>
<keyword evidence="3 7" id="KW-0732">Signal</keyword>
<keyword evidence="2" id="KW-0645">Protease</keyword>
<dbReference type="PANTHER" id="PTHR47053">
    <property type="entry name" value="MUREIN DD-ENDOPEPTIDASE MEPH-RELATED"/>
    <property type="match status" value="1"/>
</dbReference>
<keyword evidence="4" id="KW-0378">Hydrolase</keyword>
<dbReference type="Proteomes" id="UP001597285">
    <property type="component" value="Unassembled WGS sequence"/>
</dbReference>
<dbReference type="RefSeq" id="WP_058919898.1">
    <property type="nucleotide sequence ID" value="NZ_JBHSQC010000015.1"/>
</dbReference>
<evidence type="ECO:0000256" key="7">
    <source>
        <dbReference type="SAM" id="SignalP"/>
    </source>
</evidence>
<accession>A0ABW4NN62</accession>
<evidence type="ECO:0000256" key="2">
    <source>
        <dbReference type="ARBA" id="ARBA00022670"/>
    </source>
</evidence>
<dbReference type="Gene3D" id="3.90.1720.10">
    <property type="entry name" value="endopeptidase domain like (from Nostoc punctiforme)"/>
    <property type="match status" value="1"/>
</dbReference>
<feature type="domain" description="NlpC/P60" evidence="8">
    <location>
        <begin position="293"/>
        <end position="414"/>
    </location>
</feature>
<dbReference type="InterPro" id="IPR000064">
    <property type="entry name" value="NLP_P60_dom"/>
</dbReference>
<evidence type="ECO:0000313" key="9">
    <source>
        <dbReference type="EMBL" id="MFD1799874.1"/>
    </source>
</evidence>
<dbReference type="EMBL" id="JBHUFF010000014">
    <property type="protein sequence ID" value="MFD1799874.1"/>
    <property type="molecule type" value="Genomic_DNA"/>
</dbReference>
<dbReference type="PROSITE" id="PS51935">
    <property type="entry name" value="NLPC_P60"/>
    <property type="match status" value="1"/>
</dbReference>
<evidence type="ECO:0000256" key="6">
    <source>
        <dbReference type="SAM" id="Coils"/>
    </source>
</evidence>
<evidence type="ECO:0000256" key="5">
    <source>
        <dbReference type="ARBA" id="ARBA00022807"/>
    </source>
</evidence>
<evidence type="ECO:0000259" key="8">
    <source>
        <dbReference type="PROSITE" id="PS51935"/>
    </source>
</evidence>
<dbReference type="Pfam" id="PF24568">
    <property type="entry name" value="CC_PcsB"/>
    <property type="match status" value="1"/>
</dbReference>
<keyword evidence="5" id="KW-0788">Thiol protease</keyword>
<dbReference type="InterPro" id="IPR057309">
    <property type="entry name" value="PcsB_CC"/>
</dbReference>
<evidence type="ECO:0000313" key="10">
    <source>
        <dbReference type="Proteomes" id="UP001597285"/>
    </source>
</evidence>
<keyword evidence="10" id="KW-1185">Reference proteome</keyword>
<comment type="caution">
    <text evidence="9">The sequence shown here is derived from an EMBL/GenBank/DDBJ whole genome shotgun (WGS) entry which is preliminary data.</text>
</comment>
<dbReference type="InterPro" id="IPR038765">
    <property type="entry name" value="Papain-like_cys_pep_sf"/>
</dbReference>
<dbReference type="Gene3D" id="6.10.250.3150">
    <property type="match status" value="1"/>
</dbReference>
<evidence type="ECO:0000256" key="4">
    <source>
        <dbReference type="ARBA" id="ARBA00022801"/>
    </source>
</evidence>
<evidence type="ECO:0000256" key="1">
    <source>
        <dbReference type="ARBA" id="ARBA00007074"/>
    </source>
</evidence>
<protein>
    <submittedName>
        <fullName evidence="9">NlpC/P60 family protein</fullName>
    </submittedName>
</protein>
<feature type="chain" id="PRO_5046440472" evidence="7">
    <location>
        <begin position="28"/>
        <end position="414"/>
    </location>
</feature>